<organism evidence="2 3">
    <name type="scientific">Falsiroseomonas tokyonensis</name>
    <dbReference type="NCBI Taxonomy" id="430521"/>
    <lineage>
        <taxon>Bacteria</taxon>
        <taxon>Pseudomonadati</taxon>
        <taxon>Pseudomonadota</taxon>
        <taxon>Alphaproteobacteria</taxon>
        <taxon>Acetobacterales</taxon>
        <taxon>Roseomonadaceae</taxon>
        <taxon>Falsiroseomonas</taxon>
    </lineage>
</organism>
<feature type="transmembrane region" description="Helical" evidence="1">
    <location>
        <begin position="36"/>
        <end position="53"/>
    </location>
</feature>
<comment type="caution">
    <text evidence="2">The sequence shown here is derived from an EMBL/GenBank/DDBJ whole genome shotgun (WGS) entry which is preliminary data.</text>
</comment>
<dbReference type="Pfam" id="PF02600">
    <property type="entry name" value="DsbB"/>
    <property type="match status" value="1"/>
</dbReference>
<dbReference type="Proteomes" id="UP001595420">
    <property type="component" value="Unassembled WGS sequence"/>
</dbReference>
<accession>A0ABV7BV49</accession>
<keyword evidence="1" id="KW-1133">Transmembrane helix</keyword>
<keyword evidence="1" id="KW-0472">Membrane</keyword>
<name>A0ABV7BV49_9PROT</name>
<evidence type="ECO:0000313" key="2">
    <source>
        <dbReference type="EMBL" id="MFC3000363.1"/>
    </source>
</evidence>
<dbReference type="EMBL" id="JBHRSB010000003">
    <property type="protein sequence ID" value="MFC3000363.1"/>
    <property type="molecule type" value="Genomic_DNA"/>
</dbReference>
<evidence type="ECO:0000313" key="3">
    <source>
        <dbReference type="Proteomes" id="UP001595420"/>
    </source>
</evidence>
<reference evidence="3" key="1">
    <citation type="journal article" date="2019" name="Int. J. Syst. Evol. Microbiol.">
        <title>The Global Catalogue of Microorganisms (GCM) 10K type strain sequencing project: providing services to taxonomists for standard genome sequencing and annotation.</title>
        <authorList>
            <consortium name="The Broad Institute Genomics Platform"/>
            <consortium name="The Broad Institute Genome Sequencing Center for Infectious Disease"/>
            <person name="Wu L."/>
            <person name="Ma J."/>
        </authorList>
    </citation>
    <scope>NUCLEOTIDE SEQUENCE [LARGE SCALE GENOMIC DNA]</scope>
    <source>
        <strain evidence="3">CGMCC 1.16855</strain>
    </source>
</reference>
<keyword evidence="3" id="KW-1185">Reference proteome</keyword>
<feature type="transmembrane region" description="Helical" evidence="1">
    <location>
        <begin position="125"/>
        <end position="150"/>
    </location>
</feature>
<dbReference type="InterPro" id="IPR024199">
    <property type="entry name" value="Uncharacterised_DsbB"/>
</dbReference>
<keyword evidence="1" id="KW-0812">Transmembrane</keyword>
<sequence>MPIPFLVAILAAAAPLLALGFEYWPGLAPCALCLWQRWPYWVAAGLAVLAGLLPQPGRVWLLRAAAAAVAVSGAIAALHLGVEQGWWPSPLPACLAPSVGASVSVDDLLRNMTPLPSKPCDEPAYLIPGLPVSIAGMNLIYALLLSAWILRRASREAAGR</sequence>
<gene>
    <name evidence="2" type="ORF">ACFOD3_10695</name>
</gene>
<feature type="transmembrane region" description="Helical" evidence="1">
    <location>
        <begin position="60"/>
        <end position="82"/>
    </location>
</feature>
<evidence type="ECO:0000256" key="1">
    <source>
        <dbReference type="SAM" id="Phobius"/>
    </source>
</evidence>
<dbReference type="InterPro" id="IPR003752">
    <property type="entry name" value="DiS_bond_form_DsbB/BdbC"/>
</dbReference>
<proteinExistence type="predicted"/>
<protein>
    <submittedName>
        <fullName evidence="2">Disulfide bond formation protein B</fullName>
    </submittedName>
</protein>
<dbReference type="RefSeq" id="WP_216836466.1">
    <property type="nucleotide sequence ID" value="NZ_JAFNJS010000003.1"/>
</dbReference>
<dbReference type="PIRSF" id="PIRSF033913">
    <property type="entry name" value="S-S_format_DsbB"/>
    <property type="match status" value="1"/>
</dbReference>